<dbReference type="SUPFAM" id="SSF51621">
    <property type="entry name" value="Phosphoenolpyruvate/pyruvate domain"/>
    <property type="match status" value="1"/>
</dbReference>
<dbReference type="CDD" id="cd00377">
    <property type="entry name" value="ICL_PEPM"/>
    <property type="match status" value="1"/>
</dbReference>
<dbReference type="PANTHER" id="PTHR42905">
    <property type="entry name" value="PHOSPHOENOLPYRUVATE CARBOXYLASE"/>
    <property type="match status" value="1"/>
</dbReference>
<dbReference type="eggNOG" id="COG2513">
    <property type="taxonomic scope" value="Bacteria"/>
</dbReference>
<dbReference type="RefSeq" id="WP_009756587.1">
    <property type="nucleotide sequence ID" value="NZ_AMSI01000006.1"/>
</dbReference>
<gene>
    <name evidence="1" type="ORF">NA8A_10993</name>
</gene>
<dbReference type="STRING" id="721133.SAMN05216176_106232"/>
<dbReference type="AlphaFoldDB" id="K2NXI4"/>
<keyword evidence="2" id="KW-1185">Reference proteome</keyword>
<protein>
    <submittedName>
        <fullName evidence="1">Carboxyphosphonoenolpyruvate phosphonomutase or methylisocitrate lyase</fullName>
    </submittedName>
</protein>
<reference evidence="1 2" key="1">
    <citation type="journal article" date="2012" name="J. Bacteriol.">
        <title>Genome Sequence of Nitratireductor indicus Type Strain C115.</title>
        <authorList>
            <person name="Lai Q."/>
            <person name="Li G."/>
            <person name="Yu Z."/>
            <person name="Shao Z."/>
        </authorList>
    </citation>
    <scope>NUCLEOTIDE SEQUENCE [LARGE SCALE GENOMIC DNA]</scope>
    <source>
        <strain evidence="1 2">C115</strain>
    </source>
</reference>
<evidence type="ECO:0000313" key="1">
    <source>
        <dbReference type="EMBL" id="EKF42584.1"/>
    </source>
</evidence>
<dbReference type="InterPro" id="IPR040442">
    <property type="entry name" value="Pyrv_kinase-like_dom_sf"/>
</dbReference>
<dbReference type="EMBL" id="AMSI01000006">
    <property type="protein sequence ID" value="EKF42584.1"/>
    <property type="molecule type" value="Genomic_DNA"/>
</dbReference>
<dbReference type="PANTHER" id="PTHR42905:SF5">
    <property type="entry name" value="CARBOXYVINYL-CARBOXYPHOSPHONATE PHOSPHORYLMUTASE, CHLOROPLASTIC"/>
    <property type="match status" value="1"/>
</dbReference>
<name>K2NXI4_9HYPH</name>
<sequence>MRPSLKSILVPAAGELIPGAANALAARVIEATGYRALLVTGAGVTNTYLGKPDVGLISVKEMADHVWTIRDAVDIALIADGDTGFGNGVNVYRTVQMFERAGASAIQLEDQVFPKRCGHFDGKAVVSAGEMVGKIKAAVDARKSEETLVLARTDAIATDGIDAAIERAHLFREAGADLLFVEAPQAEADLARIGAECPGPQICNLVIGGKTPILSQKRLQEMGFAGIIYANAPLQAAVKAMREVLTAIRENGSAAGLEHMVASFKERQETVNHDFYKQLEARYAFSEAD</sequence>
<keyword evidence="1" id="KW-0456">Lyase</keyword>
<proteinExistence type="predicted"/>
<dbReference type="InterPro" id="IPR039556">
    <property type="entry name" value="ICL/PEPM"/>
</dbReference>
<dbReference type="PATRIC" id="fig|1231190.3.peg.2294"/>
<dbReference type="Proteomes" id="UP000007374">
    <property type="component" value="Unassembled WGS sequence"/>
</dbReference>
<dbReference type="OrthoDB" id="9771433at2"/>
<dbReference type="Pfam" id="PF13714">
    <property type="entry name" value="PEP_mutase"/>
    <property type="match status" value="1"/>
</dbReference>
<keyword evidence="1" id="KW-0670">Pyruvate</keyword>
<accession>K2NXI4</accession>
<comment type="caution">
    <text evidence="1">The sequence shown here is derived from an EMBL/GenBank/DDBJ whole genome shotgun (WGS) entry which is preliminary data.</text>
</comment>
<dbReference type="Gene3D" id="3.20.20.60">
    <property type="entry name" value="Phosphoenolpyruvate-binding domains"/>
    <property type="match status" value="1"/>
</dbReference>
<dbReference type="InterPro" id="IPR015813">
    <property type="entry name" value="Pyrv/PenolPyrv_kinase-like_dom"/>
</dbReference>
<organism evidence="1 2">
    <name type="scientific">Nitratireductor indicus C115</name>
    <dbReference type="NCBI Taxonomy" id="1231190"/>
    <lineage>
        <taxon>Bacteria</taxon>
        <taxon>Pseudomonadati</taxon>
        <taxon>Pseudomonadota</taxon>
        <taxon>Alphaproteobacteria</taxon>
        <taxon>Hyphomicrobiales</taxon>
        <taxon>Phyllobacteriaceae</taxon>
        <taxon>Nitratireductor</taxon>
    </lineage>
</organism>
<dbReference type="GO" id="GO:0016833">
    <property type="term" value="F:oxo-acid-lyase activity"/>
    <property type="evidence" value="ECO:0007669"/>
    <property type="project" value="UniProtKB-ARBA"/>
</dbReference>
<evidence type="ECO:0000313" key="2">
    <source>
        <dbReference type="Proteomes" id="UP000007374"/>
    </source>
</evidence>